<sequence length="642" mass="72047">MRNKLNLLMLIIFMSMMYACSDDAVKVPEEVPEIPGKPETEEPDVSGLPRLHVVGRYLKNERGETVNLHGFAQTYSPFFNQNSWNNYDVLGCLRYNQGLIDKMLDKGWKMNFIRLHMDPYWSDDPTQESVRYEGHERFSQVRFEKYLSEVFIPMAEYAIRKGLYVVMRPPGVCPEKIAVGDDYNQYLEKVWSIVSKHPKIKANSGIMFELANEPINILGTDGTYGSNGQVYFDNAKKFFQTIVDKIRVNATNIIWIPGLSYQSSFSGYATNPVEGDNIGYAVHAYPGWYGSDAEEPSAELGGVTGGGYESFQRGWNTQVQPIADIAPVMVTEMDWAPAKYDSSWGKSITGTVGEAGFGANFKYIADNTGNVSWLVFTDCSLLAQFKDEEGVPGAYTFLNDLEACPWPVYHWFKEYASEEVTESEITELEIVSVKGYVDILTGSDRFLVVKALYADGHQRMVTNEVTYNSTNPSIVKVEANGRIVALKDGTSTVTVNYTSQQGSRAISLEVHTTTFPLTEKGFDASIWGTGTFDESTKTLVTGNYGFGGWQYSNGLDLSGYRQLVVEIGNDNDCSASFRLFDVNNYWSNPAVYDFGNSRRIMVDLNNMLNNNQEKLDPSHLYIIGFWTVGGKPLVIERISLVE</sequence>
<dbReference type="GO" id="GO:0000272">
    <property type="term" value="P:polysaccharide catabolic process"/>
    <property type="evidence" value="ECO:0007669"/>
    <property type="project" value="InterPro"/>
</dbReference>
<comment type="caution">
    <text evidence="7">The sequence shown here is derived from an EMBL/GenBank/DDBJ whole genome shotgun (WGS) entry which is preliminary data.</text>
</comment>
<dbReference type="Pfam" id="PF02368">
    <property type="entry name" value="Big_2"/>
    <property type="match status" value="1"/>
</dbReference>
<name>A0A7J4Y1J0_BACOV</name>
<dbReference type="EMBL" id="VWFP01000004">
    <property type="protein sequence ID" value="KAA4629091.1"/>
    <property type="molecule type" value="Genomic_DNA"/>
</dbReference>
<feature type="signal peptide" evidence="4">
    <location>
        <begin position="1"/>
        <end position="19"/>
    </location>
</feature>
<evidence type="ECO:0000256" key="4">
    <source>
        <dbReference type="SAM" id="SignalP"/>
    </source>
</evidence>
<reference evidence="7 8" key="1">
    <citation type="journal article" date="2019" name="Nat. Med.">
        <title>A library of human gut bacterial isolates paired with longitudinal multiomics data enables mechanistic microbiome research.</title>
        <authorList>
            <person name="Poyet M."/>
            <person name="Groussin M."/>
            <person name="Gibbons S.M."/>
            <person name="Avila-Pacheco J."/>
            <person name="Jiang X."/>
            <person name="Kearney S.M."/>
            <person name="Perrotta A.R."/>
            <person name="Berdy B."/>
            <person name="Zhao S."/>
            <person name="Lieberman T.D."/>
            <person name="Swanson P.K."/>
            <person name="Smith M."/>
            <person name="Roesemann S."/>
            <person name="Alexander J.E."/>
            <person name="Rich S.A."/>
            <person name="Livny J."/>
            <person name="Vlamakis H."/>
            <person name="Clish C."/>
            <person name="Bullock K."/>
            <person name="Deik A."/>
            <person name="Scott J."/>
            <person name="Pierce K.A."/>
            <person name="Xavier R.J."/>
            <person name="Alm E.J."/>
        </authorList>
    </citation>
    <scope>NUCLEOTIDE SEQUENCE [LARGE SCALE GENOMIC DNA]</scope>
    <source>
        <strain evidence="7 8">BIOML-A15</strain>
    </source>
</reference>
<evidence type="ECO:0000256" key="1">
    <source>
        <dbReference type="ARBA" id="ARBA00022801"/>
    </source>
</evidence>
<dbReference type="InterPro" id="IPR003343">
    <property type="entry name" value="Big_2"/>
</dbReference>
<dbReference type="SUPFAM" id="SSF51445">
    <property type="entry name" value="(Trans)glycosidases"/>
    <property type="match status" value="1"/>
</dbReference>
<accession>A0A7J4Y1J0</accession>
<dbReference type="InterPro" id="IPR001547">
    <property type="entry name" value="Glyco_hydro_5"/>
</dbReference>
<dbReference type="Gene3D" id="2.60.40.1080">
    <property type="match status" value="1"/>
</dbReference>
<feature type="domain" description="Glycoside hydrolase family 5" evidence="5">
    <location>
        <begin position="106"/>
        <end position="332"/>
    </location>
</feature>
<feature type="chain" id="PRO_5029722172" evidence="4">
    <location>
        <begin position="20"/>
        <end position="642"/>
    </location>
</feature>
<evidence type="ECO:0000256" key="3">
    <source>
        <dbReference type="RuleBase" id="RU361153"/>
    </source>
</evidence>
<evidence type="ECO:0000313" key="7">
    <source>
        <dbReference type="EMBL" id="KAA4629091.1"/>
    </source>
</evidence>
<keyword evidence="1 3" id="KW-0378">Hydrolase</keyword>
<dbReference type="Pfam" id="PF00150">
    <property type="entry name" value="Cellulase"/>
    <property type="match status" value="1"/>
</dbReference>
<organism evidence="7 8">
    <name type="scientific">Bacteroides ovatus</name>
    <dbReference type="NCBI Taxonomy" id="28116"/>
    <lineage>
        <taxon>Bacteria</taxon>
        <taxon>Pseudomonadati</taxon>
        <taxon>Bacteroidota</taxon>
        <taxon>Bacteroidia</taxon>
        <taxon>Bacteroidales</taxon>
        <taxon>Bacteroidaceae</taxon>
        <taxon>Bacteroides</taxon>
    </lineage>
</organism>
<feature type="domain" description="BIG2" evidence="6">
    <location>
        <begin position="461"/>
        <end position="507"/>
    </location>
</feature>
<comment type="similarity">
    <text evidence="3">Belongs to the glycosyl hydrolase 5 (cellulase A) family.</text>
</comment>
<dbReference type="Gene3D" id="3.20.20.80">
    <property type="entry name" value="Glycosidases"/>
    <property type="match status" value="1"/>
</dbReference>
<dbReference type="PROSITE" id="PS51257">
    <property type="entry name" value="PROKAR_LIPOPROTEIN"/>
    <property type="match status" value="1"/>
</dbReference>
<dbReference type="SUPFAM" id="SSF49373">
    <property type="entry name" value="Invasin/intimin cell-adhesion fragments"/>
    <property type="match status" value="1"/>
</dbReference>
<dbReference type="InterPro" id="IPR017853">
    <property type="entry name" value="GH"/>
</dbReference>
<keyword evidence="4" id="KW-0732">Signal</keyword>
<keyword evidence="2 3" id="KW-0326">Glycosidase</keyword>
<evidence type="ECO:0000259" key="6">
    <source>
        <dbReference type="Pfam" id="PF02368"/>
    </source>
</evidence>
<dbReference type="GO" id="GO:0004553">
    <property type="term" value="F:hydrolase activity, hydrolyzing O-glycosyl compounds"/>
    <property type="evidence" value="ECO:0007669"/>
    <property type="project" value="InterPro"/>
</dbReference>
<evidence type="ECO:0000313" key="8">
    <source>
        <dbReference type="Proteomes" id="UP000424805"/>
    </source>
</evidence>
<evidence type="ECO:0000259" key="5">
    <source>
        <dbReference type="Pfam" id="PF00150"/>
    </source>
</evidence>
<protein>
    <submittedName>
        <fullName evidence="7">Cellulase family glycosylhydrolase</fullName>
    </submittedName>
</protein>
<dbReference type="InterPro" id="IPR008964">
    <property type="entry name" value="Invasin/intimin_cell_adhesion"/>
</dbReference>
<dbReference type="AlphaFoldDB" id="A0A7J4Y1J0"/>
<proteinExistence type="inferred from homology"/>
<evidence type="ECO:0000256" key="2">
    <source>
        <dbReference type="ARBA" id="ARBA00023295"/>
    </source>
</evidence>
<gene>
    <name evidence="7" type="ORF">F3B90_05805</name>
</gene>
<dbReference type="Proteomes" id="UP000424805">
    <property type="component" value="Unassembled WGS sequence"/>
</dbReference>